<comment type="caution">
    <text evidence="9">The sequence shown here is derived from an EMBL/GenBank/DDBJ whole genome shotgun (WGS) entry which is preliminary data.</text>
</comment>
<dbReference type="Proteomes" id="UP001082703">
    <property type="component" value="Unassembled WGS sequence"/>
</dbReference>
<sequence>MENEYQYDYEWDSKYCYPNSFILINKLGIKEKGQLNEAERKISALRIYDLKKLPVKGSFDLKHLQVIHRFIFRDIYPWAGQLRTVNIAKGNQFCNCMYIESGSQPTFDKLRNEDYLIGTAQDDICEKLAYYIGEINVIHPFREGNGRTQRVFIESLAQVAGYQVDFSNVSSREMIEASALAFDCDYRKMTDIFERITTPISLEEQEKYIRLVNPKGGKLLELFQQFADCEQELEEEQEMKLE</sequence>
<evidence type="ECO:0000256" key="6">
    <source>
        <dbReference type="ARBA" id="ARBA00047939"/>
    </source>
</evidence>
<evidence type="ECO:0000256" key="4">
    <source>
        <dbReference type="ARBA" id="ARBA00022840"/>
    </source>
</evidence>
<accession>A0ABT4BR73</accession>
<evidence type="ECO:0000256" key="1">
    <source>
        <dbReference type="ARBA" id="ARBA00022679"/>
    </source>
</evidence>
<dbReference type="InterPro" id="IPR003812">
    <property type="entry name" value="Fido"/>
</dbReference>
<dbReference type="SUPFAM" id="SSF140931">
    <property type="entry name" value="Fic-like"/>
    <property type="match status" value="1"/>
</dbReference>
<evidence type="ECO:0000313" key="10">
    <source>
        <dbReference type="Proteomes" id="UP001082703"/>
    </source>
</evidence>
<dbReference type="EC" id="2.7.7.108" evidence="5"/>
<dbReference type="InterPro" id="IPR036597">
    <property type="entry name" value="Fido-like_dom_sf"/>
</dbReference>
<comment type="catalytic activity">
    <reaction evidence="7">
        <text>L-tyrosyl-[protein] + ATP = O-(5'-adenylyl)-L-tyrosyl-[protein] + diphosphate</text>
        <dbReference type="Rhea" id="RHEA:54288"/>
        <dbReference type="Rhea" id="RHEA-COMP:10136"/>
        <dbReference type="Rhea" id="RHEA-COMP:13846"/>
        <dbReference type="ChEBI" id="CHEBI:30616"/>
        <dbReference type="ChEBI" id="CHEBI:33019"/>
        <dbReference type="ChEBI" id="CHEBI:46858"/>
        <dbReference type="ChEBI" id="CHEBI:83624"/>
        <dbReference type="EC" id="2.7.7.108"/>
    </reaction>
</comment>
<comment type="catalytic activity">
    <reaction evidence="6">
        <text>L-threonyl-[protein] + ATP = 3-O-(5'-adenylyl)-L-threonyl-[protein] + diphosphate</text>
        <dbReference type="Rhea" id="RHEA:54292"/>
        <dbReference type="Rhea" id="RHEA-COMP:11060"/>
        <dbReference type="Rhea" id="RHEA-COMP:13847"/>
        <dbReference type="ChEBI" id="CHEBI:30013"/>
        <dbReference type="ChEBI" id="CHEBI:30616"/>
        <dbReference type="ChEBI" id="CHEBI:33019"/>
        <dbReference type="ChEBI" id="CHEBI:138113"/>
        <dbReference type="EC" id="2.7.7.108"/>
    </reaction>
</comment>
<evidence type="ECO:0000256" key="7">
    <source>
        <dbReference type="ARBA" id="ARBA00048696"/>
    </source>
</evidence>
<dbReference type="PANTHER" id="PTHR39560">
    <property type="entry name" value="PROTEIN ADENYLYLTRANSFERASE FIC-RELATED"/>
    <property type="match status" value="1"/>
</dbReference>
<keyword evidence="10" id="KW-1185">Reference proteome</keyword>
<reference evidence="9 10" key="1">
    <citation type="submission" date="2022-11" db="EMBL/GenBank/DDBJ databases">
        <authorList>
            <person name="Caiyu Z."/>
        </authorList>
    </citation>
    <scope>NUCLEOTIDE SEQUENCE [LARGE SCALE GENOMIC DNA]</scope>
    <source>
        <strain evidence="9 10">YR-4</strain>
    </source>
</reference>
<keyword evidence="3" id="KW-0547">Nucleotide-binding</keyword>
<keyword evidence="2" id="KW-0548">Nucleotidyltransferase</keyword>
<feature type="domain" description="Fido" evidence="8">
    <location>
        <begin position="59"/>
        <end position="195"/>
    </location>
</feature>
<dbReference type="RefSeq" id="WP_268057394.1">
    <property type="nucleotide sequence ID" value="NZ_JAPOHA010000003.1"/>
</dbReference>
<keyword evidence="1" id="KW-0808">Transferase</keyword>
<evidence type="ECO:0000256" key="2">
    <source>
        <dbReference type="ARBA" id="ARBA00022695"/>
    </source>
</evidence>
<evidence type="ECO:0000313" key="9">
    <source>
        <dbReference type="EMBL" id="MCY1713387.1"/>
    </source>
</evidence>
<evidence type="ECO:0000256" key="5">
    <source>
        <dbReference type="ARBA" id="ARBA00034531"/>
    </source>
</evidence>
<dbReference type="Pfam" id="PF02661">
    <property type="entry name" value="Fic"/>
    <property type="match status" value="1"/>
</dbReference>
<dbReference type="PROSITE" id="PS51459">
    <property type="entry name" value="FIDO"/>
    <property type="match status" value="1"/>
</dbReference>
<dbReference type="PANTHER" id="PTHR39560:SF1">
    <property type="entry name" value="PROTEIN ADENYLYLTRANSFERASE FIC-RELATED"/>
    <property type="match status" value="1"/>
</dbReference>
<evidence type="ECO:0000256" key="3">
    <source>
        <dbReference type="ARBA" id="ARBA00022741"/>
    </source>
</evidence>
<organism evidence="9 10">
    <name type="scientific">Caproiciproducens galactitolivorans</name>
    <dbReference type="NCBI Taxonomy" id="642589"/>
    <lineage>
        <taxon>Bacteria</taxon>
        <taxon>Bacillati</taxon>
        <taxon>Bacillota</taxon>
        <taxon>Clostridia</taxon>
        <taxon>Eubacteriales</taxon>
        <taxon>Acutalibacteraceae</taxon>
        <taxon>Caproiciproducens</taxon>
    </lineage>
</organism>
<dbReference type="Gene3D" id="1.10.3290.10">
    <property type="entry name" value="Fido-like domain"/>
    <property type="match status" value="1"/>
</dbReference>
<dbReference type="EMBL" id="JAPOHA010000003">
    <property type="protein sequence ID" value="MCY1713387.1"/>
    <property type="molecule type" value="Genomic_DNA"/>
</dbReference>
<keyword evidence="4" id="KW-0067">ATP-binding</keyword>
<gene>
    <name evidence="9" type="ORF">OUY18_03840</name>
</gene>
<name>A0ABT4BR73_9FIRM</name>
<proteinExistence type="predicted"/>
<protein>
    <recommendedName>
        <fullName evidence="5">protein adenylyltransferase</fullName>
        <ecNumber evidence="5">2.7.7.108</ecNumber>
    </recommendedName>
</protein>
<evidence type="ECO:0000259" key="8">
    <source>
        <dbReference type="PROSITE" id="PS51459"/>
    </source>
</evidence>